<dbReference type="PROSITE" id="PS01124">
    <property type="entry name" value="HTH_ARAC_FAMILY_2"/>
    <property type="match status" value="1"/>
</dbReference>
<evidence type="ECO:0000259" key="5">
    <source>
        <dbReference type="PROSITE" id="PS01124"/>
    </source>
</evidence>
<sequence length="289" mass="31763">MKAERIESSLQRRFWSLNRLSDLAERQVVLLTDGSGEAEAGDDRLSIEAPALLWLGDQQPGRLRVEAGSTGYRGHVANAFLVDAIGDQAESVDLRYLVDRNFVLSLAGQGEQASVIARCFNGVLNELRQPQEGSPLLLAALLRIMLVTMMRLSGAHETSLVGTGEKAGLLLRFRQLVEMNFRSHWSIVQYASALGISADRLHAVCTSGIGKSPKALVSERLAHEAALRLDRSAMTIQQLGHSLGFNDPAHFSNFFRRMMGISPGAYRRQRGEARRQGELAPPASFADWP</sequence>
<reference evidence="7" key="1">
    <citation type="submission" date="2016-11" db="EMBL/GenBank/DDBJ databases">
        <title>Mesorhizobium oceanicum sp. nov., isolated from deep seawater in South China Sea.</title>
        <authorList>
            <person name="Fu G.-Y."/>
        </authorList>
    </citation>
    <scope>NUCLEOTIDE SEQUENCE [LARGE SCALE GENOMIC DNA]</scope>
    <source>
        <strain evidence="7">B7</strain>
    </source>
</reference>
<keyword evidence="3" id="KW-0804">Transcription</keyword>
<organism evidence="6 7">
    <name type="scientific">Aquibium oceanicum</name>
    <dbReference type="NCBI Taxonomy" id="1670800"/>
    <lineage>
        <taxon>Bacteria</taxon>
        <taxon>Pseudomonadati</taxon>
        <taxon>Pseudomonadota</taxon>
        <taxon>Alphaproteobacteria</taxon>
        <taxon>Hyphomicrobiales</taxon>
        <taxon>Phyllobacteriaceae</taxon>
        <taxon>Aquibium</taxon>
    </lineage>
</organism>
<evidence type="ECO:0000313" key="6">
    <source>
        <dbReference type="EMBL" id="APH71268.1"/>
    </source>
</evidence>
<dbReference type="Proteomes" id="UP000182840">
    <property type="component" value="Chromosome"/>
</dbReference>
<protein>
    <recommendedName>
        <fullName evidence="5">HTH araC/xylS-type domain-containing protein</fullName>
    </recommendedName>
</protein>
<evidence type="ECO:0000256" key="2">
    <source>
        <dbReference type="ARBA" id="ARBA00023125"/>
    </source>
</evidence>
<keyword evidence="2" id="KW-0238">DNA-binding</keyword>
<dbReference type="InterPro" id="IPR020449">
    <property type="entry name" value="Tscrpt_reg_AraC-type_HTH"/>
</dbReference>
<evidence type="ECO:0000256" key="1">
    <source>
        <dbReference type="ARBA" id="ARBA00023015"/>
    </source>
</evidence>
<gene>
    <name evidence="6" type="ORF">BSQ44_07675</name>
</gene>
<proteinExistence type="predicted"/>
<dbReference type="PANTHER" id="PTHR43280:SF32">
    <property type="entry name" value="TRANSCRIPTIONAL REGULATORY PROTEIN"/>
    <property type="match status" value="1"/>
</dbReference>
<dbReference type="RefSeq" id="WP_072602731.1">
    <property type="nucleotide sequence ID" value="NZ_CP018171.1"/>
</dbReference>
<dbReference type="SUPFAM" id="SSF46689">
    <property type="entry name" value="Homeodomain-like"/>
    <property type="match status" value="1"/>
</dbReference>
<dbReference type="SMART" id="SM00342">
    <property type="entry name" value="HTH_ARAC"/>
    <property type="match status" value="1"/>
</dbReference>
<accession>A0A1L3SPF2</accession>
<dbReference type="GO" id="GO:0003700">
    <property type="term" value="F:DNA-binding transcription factor activity"/>
    <property type="evidence" value="ECO:0007669"/>
    <property type="project" value="InterPro"/>
</dbReference>
<dbReference type="GO" id="GO:0043565">
    <property type="term" value="F:sequence-specific DNA binding"/>
    <property type="evidence" value="ECO:0007669"/>
    <property type="project" value="InterPro"/>
</dbReference>
<dbReference type="Pfam" id="PF12833">
    <property type="entry name" value="HTH_18"/>
    <property type="match status" value="1"/>
</dbReference>
<dbReference type="PANTHER" id="PTHR43280">
    <property type="entry name" value="ARAC-FAMILY TRANSCRIPTIONAL REGULATOR"/>
    <property type="match status" value="1"/>
</dbReference>
<dbReference type="KEGG" id="meso:BSQ44_07675"/>
<keyword evidence="1" id="KW-0805">Transcription regulation</keyword>
<dbReference type="AlphaFoldDB" id="A0A1L3SPF2"/>
<dbReference type="InterPro" id="IPR018060">
    <property type="entry name" value="HTH_AraC"/>
</dbReference>
<dbReference type="Gene3D" id="1.10.10.60">
    <property type="entry name" value="Homeodomain-like"/>
    <property type="match status" value="1"/>
</dbReference>
<keyword evidence="7" id="KW-1185">Reference proteome</keyword>
<feature type="region of interest" description="Disordered" evidence="4">
    <location>
        <begin position="267"/>
        <end position="289"/>
    </location>
</feature>
<evidence type="ECO:0000256" key="4">
    <source>
        <dbReference type="SAM" id="MobiDB-lite"/>
    </source>
</evidence>
<feature type="domain" description="HTH araC/xylS-type" evidence="5">
    <location>
        <begin position="171"/>
        <end position="269"/>
    </location>
</feature>
<name>A0A1L3SPF2_9HYPH</name>
<dbReference type="EMBL" id="CP018171">
    <property type="protein sequence ID" value="APH71268.1"/>
    <property type="molecule type" value="Genomic_DNA"/>
</dbReference>
<dbReference type="InterPro" id="IPR009057">
    <property type="entry name" value="Homeodomain-like_sf"/>
</dbReference>
<dbReference type="STRING" id="1670800.BSQ44_07675"/>
<dbReference type="PRINTS" id="PR00032">
    <property type="entry name" value="HTHARAC"/>
</dbReference>
<evidence type="ECO:0000256" key="3">
    <source>
        <dbReference type="ARBA" id="ARBA00023163"/>
    </source>
</evidence>
<dbReference type="OrthoDB" id="9814125at2"/>
<evidence type="ECO:0000313" key="7">
    <source>
        <dbReference type="Proteomes" id="UP000182840"/>
    </source>
</evidence>